<keyword evidence="5" id="KW-1185">Reference proteome</keyword>
<accession>A0ABW0VV33</accession>
<reference evidence="5" key="1">
    <citation type="journal article" date="2019" name="Int. J. Syst. Evol. Microbiol.">
        <title>The Global Catalogue of Microorganisms (GCM) 10K type strain sequencing project: providing services to taxonomists for standard genome sequencing and annotation.</title>
        <authorList>
            <consortium name="The Broad Institute Genomics Platform"/>
            <consortium name="The Broad Institute Genome Sequencing Center for Infectious Disease"/>
            <person name="Wu L."/>
            <person name="Ma J."/>
        </authorList>
    </citation>
    <scope>NUCLEOTIDE SEQUENCE [LARGE SCALE GENOMIC DNA]</scope>
    <source>
        <strain evidence="5">CGMCC 1.3240</strain>
    </source>
</reference>
<name>A0ABW0VV33_9BACL</name>
<keyword evidence="2" id="KW-0326">Glycosidase</keyword>
<dbReference type="EMBL" id="JBHSOW010000008">
    <property type="protein sequence ID" value="MFC5647941.1"/>
    <property type="molecule type" value="Genomic_DNA"/>
</dbReference>
<evidence type="ECO:0000313" key="4">
    <source>
        <dbReference type="EMBL" id="MFC5647941.1"/>
    </source>
</evidence>
<comment type="caution">
    <text evidence="4">The sequence shown here is derived from an EMBL/GenBank/DDBJ whole genome shotgun (WGS) entry which is preliminary data.</text>
</comment>
<keyword evidence="1 4" id="KW-0378">Hydrolase</keyword>
<evidence type="ECO:0000256" key="2">
    <source>
        <dbReference type="ARBA" id="ARBA00023295"/>
    </source>
</evidence>
<dbReference type="InterPro" id="IPR023186">
    <property type="entry name" value="IUNH"/>
</dbReference>
<dbReference type="SUPFAM" id="SSF53590">
    <property type="entry name" value="Nucleoside hydrolase"/>
    <property type="match status" value="1"/>
</dbReference>
<evidence type="ECO:0000313" key="5">
    <source>
        <dbReference type="Proteomes" id="UP001596047"/>
    </source>
</evidence>
<organism evidence="4 5">
    <name type="scientific">Paenibacillus solisilvae</name>
    <dbReference type="NCBI Taxonomy" id="2486751"/>
    <lineage>
        <taxon>Bacteria</taxon>
        <taxon>Bacillati</taxon>
        <taxon>Bacillota</taxon>
        <taxon>Bacilli</taxon>
        <taxon>Bacillales</taxon>
        <taxon>Paenibacillaceae</taxon>
        <taxon>Paenibacillus</taxon>
    </lineage>
</organism>
<protein>
    <submittedName>
        <fullName evidence="4">Nucleoside hydrolase</fullName>
    </submittedName>
</protein>
<dbReference type="PANTHER" id="PTHR12304:SF4">
    <property type="entry name" value="URIDINE NUCLEOSIDASE"/>
    <property type="match status" value="1"/>
</dbReference>
<dbReference type="GO" id="GO:0016787">
    <property type="term" value="F:hydrolase activity"/>
    <property type="evidence" value="ECO:0007669"/>
    <property type="project" value="UniProtKB-KW"/>
</dbReference>
<feature type="domain" description="Inosine/uridine-preferring nucleoside hydrolase" evidence="3">
    <location>
        <begin position="25"/>
        <end position="254"/>
    </location>
</feature>
<dbReference type="InterPro" id="IPR001910">
    <property type="entry name" value="Inosine/uridine_hydrolase_dom"/>
</dbReference>
<dbReference type="PANTHER" id="PTHR12304">
    <property type="entry name" value="INOSINE-URIDINE PREFERRING NUCLEOSIDE HYDROLASE"/>
    <property type="match status" value="1"/>
</dbReference>
<dbReference type="RefSeq" id="WP_379186405.1">
    <property type="nucleotide sequence ID" value="NZ_JBHSOW010000008.1"/>
</dbReference>
<dbReference type="InterPro" id="IPR036452">
    <property type="entry name" value="Ribo_hydro-like"/>
</dbReference>
<sequence>MTFPQLTIEERIRRLDPPKGKIRAVLDTDTYNEIDDQFAVVYSLLSPERMQMEAFYAAPFFNELSTGPKDGMEKSYLELKKILGLMNSGIPAYPGSTHYLSDAQTPVESEAARNLVDRAMSSSEDDPLYVIAIGAITNVASAILMQPEIIRKIVVVWLGGHSFQWPDTQEFNLNQDLHASRTILNSGVPLVLIPCMGVTSHLLTTLSEVRDYVKGQGTIGDYLYETYLSCADDHFGRSRVIWDISTIAYLNNERFTPSVLLPSPYLSEDFRWSHDASRHLIRYVSHIHRDSVFRDFFERLAQANK</sequence>
<dbReference type="Gene3D" id="3.90.245.10">
    <property type="entry name" value="Ribonucleoside hydrolase-like"/>
    <property type="match status" value="1"/>
</dbReference>
<evidence type="ECO:0000256" key="1">
    <source>
        <dbReference type="ARBA" id="ARBA00022801"/>
    </source>
</evidence>
<dbReference type="Pfam" id="PF01156">
    <property type="entry name" value="IU_nuc_hydro"/>
    <property type="match status" value="1"/>
</dbReference>
<gene>
    <name evidence="4" type="ORF">ACFPYJ_02175</name>
</gene>
<dbReference type="Proteomes" id="UP001596047">
    <property type="component" value="Unassembled WGS sequence"/>
</dbReference>
<proteinExistence type="predicted"/>
<evidence type="ECO:0000259" key="3">
    <source>
        <dbReference type="Pfam" id="PF01156"/>
    </source>
</evidence>